<dbReference type="EMBL" id="JBIAMX010000019">
    <property type="protein sequence ID" value="MFF0546264.1"/>
    <property type="molecule type" value="Genomic_DNA"/>
</dbReference>
<sequence>MTEISQIKTWGFGDHSGTNLTSAPIMAARFREKSRGSDNSFHAVLELHYARVEEIRQLHEVIRQRFVAADEEWAARYNAEIAALEQTGAK</sequence>
<keyword evidence="2" id="KW-1185">Reference proteome</keyword>
<proteinExistence type="predicted"/>
<name>A0ABW6PV09_9NOCA</name>
<organism evidence="1 2">
    <name type="scientific">Nocardia thailandica</name>
    <dbReference type="NCBI Taxonomy" id="257275"/>
    <lineage>
        <taxon>Bacteria</taxon>
        <taxon>Bacillati</taxon>
        <taxon>Actinomycetota</taxon>
        <taxon>Actinomycetes</taxon>
        <taxon>Mycobacteriales</taxon>
        <taxon>Nocardiaceae</taxon>
        <taxon>Nocardia</taxon>
    </lineage>
</organism>
<accession>A0ABW6PV09</accession>
<comment type="caution">
    <text evidence="1">The sequence shown here is derived from an EMBL/GenBank/DDBJ whole genome shotgun (WGS) entry which is preliminary data.</text>
</comment>
<reference evidence="1 2" key="1">
    <citation type="submission" date="2024-10" db="EMBL/GenBank/DDBJ databases">
        <title>The Natural Products Discovery Center: Release of the First 8490 Sequenced Strains for Exploring Actinobacteria Biosynthetic Diversity.</title>
        <authorList>
            <person name="Kalkreuter E."/>
            <person name="Kautsar S.A."/>
            <person name="Yang D."/>
            <person name="Bader C.D."/>
            <person name="Teijaro C.N."/>
            <person name="Fluegel L."/>
            <person name="Davis C.M."/>
            <person name="Simpson J.R."/>
            <person name="Lauterbach L."/>
            <person name="Steele A.D."/>
            <person name="Gui C."/>
            <person name="Meng S."/>
            <person name="Li G."/>
            <person name="Viehrig K."/>
            <person name="Ye F."/>
            <person name="Su P."/>
            <person name="Kiefer A.F."/>
            <person name="Nichols A."/>
            <person name="Cepeda A.J."/>
            <person name="Yan W."/>
            <person name="Fan B."/>
            <person name="Jiang Y."/>
            <person name="Adhikari A."/>
            <person name="Zheng C.-J."/>
            <person name="Schuster L."/>
            <person name="Cowan T.M."/>
            <person name="Smanski M.J."/>
            <person name="Chevrette M.G."/>
            <person name="De Carvalho L.P.S."/>
            <person name="Shen B."/>
        </authorList>
    </citation>
    <scope>NUCLEOTIDE SEQUENCE [LARGE SCALE GENOMIC DNA]</scope>
    <source>
        <strain evidence="1 2">NPDC004045</strain>
    </source>
</reference>
<dbReference type="RefSeq" id="WP_387702652.1">
    <property type="nucleotide sequence ID" value="NZ_JBIAMX010000019.1"/>
</dbReference>
<dbReference type="Proteomes" id="UP001601444">
    <property type="component" value="Unassembled WGS sequence"/>
</dbReference>
<protein>
    <submittedName>
        <fullName evidence="1">Uncharacterized protein</fullName>
    </submittedName>
</protein>
<evidence type="ECO:0000313" key="2">
    <source>
        <dbReference type="Proteomes" id="UP001601444"/>
    </source>
</evidence>
<evidence type="ECO:0000313" key="1">
    <source>
        <dbReference type="EMBL" id="MFF0546264.1"/>
    </source>
</evidence>
<gene>
    <name evidence="1" type="ORF">ACFYTF_25860</name>
</gene>